<accession>A0A8J8T1Q0</accession>
<organism evidence="1 2">
    <name type="scientific">Halteria grandinella</name>
    <dbReference type="NCBI Taxonomy" id="5974"/>
    <lineage>
        <taxon>Eukaryota</taxon>
        <taxon>Sar</taxon>
        <taxon>Alveolata</taxon>
        <taxon>Ciliophora</taxon>
        <taxon>Intramacronucleata</taxon>
        <taxon>Spirotrichea</taxon>
        <taxon>Stichotrichia</taxon>
        <taxon>Sporadotrichida</taxon>
        <taxon>Halteriidae</taxon>
        <taxon>Halteria</taxon>
    </lineage>
</organism>
<dbReference type="EMBL" id="RRYP01009547">
    <property type="protein sequence ID" value="TNV78992.1"/>
    <property type="molecule type" value="Genomic_DNA"/>
</dbReference>
<proteinExistence type="predicted"/>
<comment type="caution">
    <text evidence="1">The sequence shown here is derived from an EMBL/GenBank/DDBJ whole genome shotgun (WGS) entry which is preliminary data.</text>
</comment>
<dbReference type="Proteomes" id="UP000785679">
    <property type="component" value="Unassembled WGS sequence"/>
</dbReference>
<evidence type="ECO:0000313" key="1">
    <source>
        <dbReference type="EMBL" id="TNV78992.1"/>
    </source>
</evidence>
<sequence>MLLETKSLSLIGESLLDFNGGPDFLYSIIFEDDKFAVFHCAYSIIKLSIPEMKTLSHISPKSHGHLSEIFQKGRYIRCIQRGVRYREYCMLTTKDPCEIYVYSIDHIVFDEDFTTFKVLQKYTIDITKLQYIHIEGSYLLKSFTVINTDRFAIAVTFEPFDDYNYHSIECLYIVQMDNSIKRGYKIVHMIKNVKECLEFGRNTKSGQCEKVIVSTNTGVSVIDAESLEMREIITSIRVTKVAAQPIYSGTEVGIMVQSEKGDNKQFHLIKYIP</sequence>
<evidence type="ECO:0000313" key="2">
    <source>
        <dbReference type="Proteomes" id="UP000785679"/>
    </source>
</evidence>
<dbReference type="AlphaFoldDB" id="A0A8J8T1Q0"/>
<protein>
    <submittedName>
        <fullName evidence="1">Uncharacterized protein</fullName>
    </submittedName>
</protein>
<keyword evidence="2" id="KW-1185">Reference proteome</keyword>
<name>A0A8J8T1Q0_HALGN</name>
<reference evidence="1" key="1">
    <citation type="submission" date="2019-06" db="EMBL/GenBank/DDBJ databases">
        <authorList>
            <person name="Zheng W."/>
        </authorList>
    </citation>
    <scope>NUCLEOTIDE SEQUENCE</scope>
    <source>
        <strain evidence="1">QDHG01</strain>
    </source>
</reference>
<gene>
    <name evidence="1" type="ORF">FGO68_gene8983</name>
</gene>